<dbReference type="InterPro" id="IPR023064">
    <property type="entry name" value="D-ribose_pyranase"/>
</dbReference>
<feature type="binding site" evidence="6">
    <location>
        <begin position="118"/>
        <end position="120"/>
    </location>
    <ligand>
        <name>substrate</name>
    </ligand>
</feature>
<dbReference type="GO" id="GO:0048029">
    <property type="term" value="F:monosaccharide binding"/>
    <property type="evidence" value="ECO:0007669"/>
    <property type="project" value="InterPro"/>
</dbReference>
<sequence>MKKSGVLNSEISKVLADLGHTDTIIIADCGLPIPQGVKKIDLSLELGKPSFMEVLNIVRKDMVIEKVTLASEITEQNKPLLKELTEQFSEIEFITHEVLKEQSKKAAAIIRTGEATPYANIILHAGVIF</sequence>
<dbReference type="KEGG" id="fhl:OE105_13645"/>
<dbReference type="EC" id="5.4.99.62" evidence="2 6"/>
<dbReference type="Proteomes" id="UP001164726">
    <property type="component" value="Chromosome"/>
</dbReference>
<feature type="binding site" evidence="6">
    <location>
        <position position="96"/>
    </location>
    <ligand>
        <name>substrate</name>
    </ligand>
</feature>
<keyword evidence="5 6" id="KW-0119">Carbohydrate metabolism</keyword>
<comment type="pathway">
    <text evidence="6">Carbohydrate metabolism; D-ribose degradation; D-ribose 5-phosphate from beta-D-ribopyranose: step 1/2.</text>
</comment>
<dbReference type="NCBIfam" id="NF008761">
    <property type="entry name" value="PRK11797.1"/>
    <property type="match status" value="1"/>
</dbReference>
<evidence type="ECO:0000256" key="3">
    <source>
        <dbReference type="ARBA" id="ARBA00022490"/>
    </source>
</evidence>
<keyword evidence="4 6" id="KW-0413">Isomerase</keyword>
<dbReference type="GO" id="GO:0005829">
    <property type="term" value="C:cytosol"/>
    <property type="evidence" value="ECO:0007669"/>
    <property type="project" value="TreeGrafter"/>
</dbReference>
<comment type="function">
    <text evidence="6">Catalyzes the interconversion of beta-pyran and beta-furan forms of D-ribose.</text>
</comment>
<dbReference type="Gene3D" id="3.40.1650.10">
    <property type="entry name" value="RbsD-like domain"/>
    <property type="match status" value="1"/>
</dbReference>
<evidence type="ECO:0000256" key="6">
    <source>
        <dbReference type="HAMAP-Rule" id="MF_01661"/>
    </source>
</evidence>
<evidence type="ECO:0000313" key="7">
    <source>
        <dbReference type="EMBL" id="WAA12541.1"/>
    </source>
</evidence>
<evidence type="ECO:0000256" key="2">
    <source>
        <dbReference type="ARBA" id="ARBA00012862"/>
    </source>
</evidence>
<protein>
    <recommendedName>
        <fullName evidence="2 6">D-ribose pyranase</fullName>
        <ecNumber evidence="2 6">5.4.99.62</ecNumber>
    </recommendedName>
</protein>
<dbReference type="PANTHER" id="PTHR37831">
    <property type="entry name" value="D-RIBOSE PYRANASE"/>
    <property type="match status" value="1"/>
</dbReference>
<gene>
    <name evidence="6 7" type="primary">rbsD</name>
    <name evidence="7" type="ORF">OE105_13645</name>
</gene>
<proteinExistence type="inferred from homology"/>
<dbReference type="Pfam" id="PF05025">
    <property type="entry name" value="RbsD_FucU"/>
    <property type="match status" value="1"/>
</dbReference>
<evidence type="ECO:0000313" key="8">
    <source>
        <dbReference type="Proteomes" id="UP001164726"/>
    </source>
</evidence>
<name>A0A9E8RY70_9BACI</name>
<organism evidence="7 8">
    <name type="scientific">Fervidibacillus halotolerans</name>
    <dbReference type="NCBI Taxonomy" id="2980027"/>
    <lineage>
        <taxon>Bacteria</taxon>
        <taxon>Bacillati</taxon>
        <taxon>Bacillota</taxon>
        <taxon>Bacilli</taxon>
        <taxon>Bacillales</taxon>
        <taxon>Bacillaceae</taxon>
        <taxon>Fervidibacillus</taxon>
    </lineage>
</organism>
<comment type="subcellular location">
    <subcellularLocation>
        <location evidence="6">Cytoplasm</location>
    </subcellularLocation>
</comment>
<dbReference type="SUPFAM" id="SSF102546">
    <property type="entry name" value="RbsD-like"/>
    <property type="match status" value="1"/>
</dbReference>
<keyword evidence="3 6" id="KW-0963">Cytoplasm</keyword>
<evidence type="ECO:0000256" key="5">
    <source>
        <dbReference type="ARBA" id="ARBA00023277"/>
    </source>
</evidence>
<comment type="catalytic activity">
    <reaction evidence="1 6">
        <text>beta-D-ribopyranose = beta-D-ribofuranose</text>
        <dbReference type="Rhea" id="RHEA:25432"/>
        <dbReference type="ChEBI" id="CHEBI:27476"/>
        <dbReference type="ChEBI" id="CHEBI:47002"/>
        <dbReference type="EC" id="5.4.99.62"/>
    </reaction>
</comment>
<dbReference type="RefSeq" id="WP_275420676.1">
    <property type="nucleotide sequence ID" value="NZ_CP106877.1"/>
</dbReference>
<accession>A0A9E8RY70</accession>
<dbReference type="HAMAP" id="MF_01661">
    <property type="entry name" value="D_rib_pyranase"/>
    <property type="match status" value="1"/>
</dbReference>
<feature type="active site" description="Proton donor" evidence="6">
    <location>
        <position position="20"/>
    </location>
</feature>
<dbReference type="GO" id="GO:0019303">
    <property type="term" value="P:D-ribose catabolic process"/>
    <property type="evidence" value="ECO:0007669"/>
    <property type="project" value="UniProtKB-UniRule"/>
</dbReference>
<feature type="binding site" evidence="6">
    <location>
        <position position="28"/>
    </location>
    <ligand>
        <name>substrate</name>
    </ligand>
</feature>
<keyword evidence="8" id="KW-1185">Reference proteome</keyword>
<dbReference type="AlphaFoldDB" id="A0A9E8RY70"/>
<reference evidence="7" key="1">
    <citation type="submission" date="2022-09" db="EMBL/GenBank/DDBJ databases">
        <title>Complete Genomes of Fervidibacillus albus and Fervidibacillus halotolerans isolated from tidal flat sediments.</title>
        <authorList>
            <person name="Kwon K.K."/>
            <person name="Yang S.-H."/>
            <person name="Park M.J."/>
            <person name="Oh H.-M."/>
        </authorList>
    </citation>
    <scope>NUCLEOTIDE SEQUENCE</scope>
    <source>
        <strain evidence="7">MEBiC13594</strain>
    </source>
</reference>
<comment type="similarity">
    <text evidence="6">Belongs to the RbsD / FucU family. RbsD subfamily.</text>
</comment>
<dbReference type="PANTHER" id="PTHR37831:SF1">
    <property type="entry name" value="D-RIBOSE PYRANASE"/>
    <property type="match status" value="1"/>
</dbReference>
<comment type="subunit">
    <text evidence="6">Homodecamer.</text>
</comment>
<evidence type="ECO:0000256" key="4">
    <source>
        <dbReference type="ARBA" id="ARBA00023235"/>
    </source>
</evidence>
<dbReference type="InterPro" id="IPR007721">
    <property type="entry name" value="RbsD_FucU"/>
</dbReference>
<dbReference type="EMBL" id="CP106877">
    <property type="protein sequence ID" value="WAA12541.1"/>
    <property type="molecule type" value="Genomic_DNA"/>
</dbReference>
<dbReference type="GO" id="GO:0016872">
    <property type="term" value="F:intramolecular lyase activity"/>
    <property type="evidence" value="ECO:0007669"/>
    <property type="project" value="UniProtKB-UniRule"/>
</dbReference>
<evidence type="ECO:0000256" key="1">
    <source>
        <dbReference type="ARBA" id="ARBA00000223"/>
    </source>
</evidence>
<dbReference type="InterPro" id="IPR023750">
    <property type="entry name" value="RbsD-like_sf"/>
</dbReference>
<dbReference type="GO" id="GO:0062193">
    <property type="term" value="F:D-ribose pyranase activity"/>
    <property type="evidence" value="ECO:0007669"/>
    <property type="project" value="UniProtKB-EC"/>
</dbReference>